<sequence>MTTSFFTRRHNDTTVEDHYTLLDSLFIALSGFLCGQAQPMTPTSCSLRVLLLTIYITGWLLMALYSGKITSSLAVRKVTLPFNSMEGILADGSYQFTVLKNSVQYNILSVLRKIDLHIELGYSIIEGGKQILTLRQSDVINELPK</sequence>
<dbReference type="EMBL" id="OE194339">
    <property type="protein sequence ID" value="CAD7579837.1"/>
    <property type="molecule type" value="Genomic_DNA"/>
</dbReference>
<dbReference type="AlphaFoldDB" id="A0A7R9JIC2"/>
<name>A0A7R9JIC2_TIMCA</name>
<dbReference type="Gene3D" id="1.10.287.70">
    <property type="match status" value="1"/>
</dbReference>
<accession>A0A7R9JIC2</accession>
<protein>
    <submittedName>
        <fullName evidence="2">(California timema) hypothetical protein</fullName>
    </submittedName>
</protein>
<gene>
    <name evidence="2" type="ORF">TCMB3V08_LOCUS12370</name>
</gene>
<evidence type="ECO:0000256" key="1">
    <source>
        <dbReference type="SAM" id="Phobius"/>
    </source>
</evidence>
<reference evidence="2" key="1">
    <citation type="submission" date="2020-11" db="EMBL/GenBank/DDBJ databases">
        <authorList>
            <person name="Tran Van P."/>
        </authorList>
    </citation>
    <scope>NUCLEOTIDE SEQUENCE</scope>
</reference>
<keyword evidence="1" id="KW-1133">Transmembrane helix</keyword>
<feature type="transmembrane region" description="Helical" evidence="1">
    <location>
        <begin position="47"/>
        <end position="67"/>
    </location>
</feature>
<organism evidence="2">
    <name type="scientific">Timema californicum</name>
    <name type="common">California timema</name>
    <name type="synonym">Walking stick</name>
    <dbReference type="NCBI Taxonomy" id="61474"/>
    <lineage>
        <taxon>Eukaryota</taxon>
        <taxon>Metazoa</taxon>
        <taxon>Ecdysozoa</taxon>
        <taxon>Arthropoda</taxon>
        <taxon>Hexapoda</taxon>
        <taxon>Insecta</taxon>
        <taxon>Pterygota</taxon>
        <taxon>Neoptera</taxon>
        <taxon>Polyneoptera</taxon>
        <taxon>Phasmatodea</taxon>
        <taxon>Timematodea</taxon>
        <taxon>Timematoidea</taxon>
        <taxon>Timematidae</taxon>
        <taxon>Timema</taxon>
    </lineage>
</organism>
<evidence type="ECO:0000313" key="2">
    <source>
        <dbReference type="EMBL" id="CAD7579837.1"/>
    </source>
</evidence>
<keyword evidence="1" id="KW-0472">Membrane</keyword>
<proteinExistence type="predicted"/>
<keyword evidence="1" id="KW-0812">Transmembrane</keyword>